<organism evidence="3 4">
    <name type="scientific">Ideonella lacteola</name>
    <dbReference type="NCBI Taxonomy" id="2984193"/>
    <lineage>
        <taxon>Bacteria</taxon>
        <taxon>Pseudomonadati</taxon>
        <taxon>Pseudomonadota</taxon>
        <taxon>Betaproteobacteria</taxon>
        <taxon>Burkholderiales</taxon>
        <taxon>Sphaerotilaceae</taxon>
        <taxon>Ideonella</taxon>
    </lineage>
</organism>
<feature type="signal peptide" evidence="1">
    <location>
        <begin position="1"/>
        <end position="25"/>
    </location>
</feature>
<dbReference type="InterPro" id="IPR039448">
    <property type="entry name" value="Beta_helix"/>
</dbReference>
<comment type="caution">
    <text evidence="3">The sequence shown here is derived from an EMBL/GenBank/DDBJ whole genome shotgun (WGS) entry which is preliminary data.</text>
</comment>
<dbReference type="Pfam" id="PF13229">
    <property type="entry name" value="Beta_helix"/>
    <property type="match status" value="1"/>
</dbReference>
<sequence>MKPIRNLLAASAWMLLQALPSAACAANYYVASNGTPDNSGPGTKQQPWGNLSKVFSDHILRGGDVVTVLDTYVVTQRIKIVENPGASITLRGEPRVQGGEYKLDCRVQRARPEDPTPDCISIEGSSRIRLSGLTIDGAGTPDGSLIHIQAGSRDIQVSGNRLRNGKVYAVHVEGRRNTDLSVVVDNNDIRDNVNTAVYVMLGNTVSISGNAIQNVTNGDGIVVVETVGATIAGNTVKSVRKVTADGKGKDGIKARPSENLTIERNWVEDIAGSAIYLAGPYNWAVRTRHANVKVLDNTVTKAVMLNEYTGTPRCQGFGWPSALNVSQTDGVLIQGNHVFQNFGEGITLNDATRGTLVQNNSHDNFGVNLYLNNASNSTVDRNQAINDPALTAFYRCGAPAGGIGLANEKAEYDNYKPLSALSISNNLAINGRFGINFYWEPTDHYQPIDKTGLQNVNILNNTVYRTWENALAIVDTRNHLGNAIQSNIWVSRDSTWPVAKVPTVGFDCMSNLWWASTAVPSSCVHPSDIFADPQFVHAGGAATADYQLTSGSPAIDVAGYTVPVPFVWHDFFGNKRALGAWDMGAHELKK</sequence>
<evidence type="ECO:0000313" key="4">
    <source>
        <dbReference type="Proteomes" id="UP001371218"/>
    </source>
</evidence>
<evidence type="ECO:0000259" key="2">
    <source>
        <dbReference type="Pfam" id="PF13229"/>
    </source>
</evidence>
<keyword evidence="1" id="KW-0732">Signal</keyword>
<dbReference type="Gene3D" id="2.160.20.10">
    <property type="entry name" value="Single-stranded right-handed beta-helix, Pectin lyase-like"/>
    <property type="match status" value="2"/>
</dbReference>
<dbReference type="InterPro" id="IPR011050">
    <property type="entry name" value="Pectin_lyase_fold/virulence"/>
</dbReference>
<dbReference type="SMART" id="SM00710">
    <property type="entry name" value="PbH1"/>
    <property type="match status" value="7"/>
</dbReference>
<dbReference type="InterPro" id="IPR006626">
    <property type="entry name" value="PbH1"/>
</dbReference>
<accession>A0ABU9BI16</accession>
<dbReference type="SUPFAM" id="SSF51126">
    <property type="entry name" value="Pectin lyase-like"/>
    <property type="match status" value="2"/>
</dbReference>
<evidence type="ECO:0000256" key="1">
    <source>
        <dbReference type="SAM" id="SignalP"/>
    </source>
</evidence>
<name>A0ABU9BI16_9BURK</name>
<feature type="chain" id="PRO_5046434820" evidence="1">
    <location>
        <begin position="26"/>
        <end position="590"/>
    </location>
</feature>
<keyword evidence="4" id="KW-1185">Reference proteome</keyword>
<evidence type="ECO:0000313" key="3">
    <source>
        <dbReference type="EMBL" id="MEK8029587.1"/>
    </source>
</evidence>
<protein>
    <submittedName>
        <fullName evidence="3">Right-handed parallel beta-helix repeat-containing protein</fullName>
    </submittedName>
</protein>
<dbReference type="InterPro" id="IPR059226">
    <property type="entry name" value="Choice_anch_Q_dom"/>
</dbReference>
<proteinExistence type="predicted"/>
<dbReference type="Proteomes" id="UP001371218">
    <property type="component" value="Unassembled WGS sequence"/>
</dbReference>
<gene>
    <name evidence="3" type="ORF">AACH06_02035</name>
</gene>
<dbReference type="RefSeq" id="WP_341423924.1">
    <property type="nucleotide sequence ID" value="NZ_JBBUTG010000001.1"/>
</dbReference>
<reference evidence="3 4" key="1">
    <citation type="submission" date="2024-04" db="EMBL/GenBank/DDBJ databases">
        <title>Novel species of the genus Ideonella isolated from streams.</title>
        <authorList>
            <person name="Lu H."/>
        </authorList>
    </citation>
    <scope>NUCLEOTIDE SEQUENCE [LARGE SCALE GENOMIC DNA]</scope>
    <source>
        <strain evidence="3 4">DXS29W</strain>
    </source>
</reference>
<dbReference type="InterPro" id="IPR012334">
    <property type="entry name" value="Pectin_lyas_fold"/>
</dbReference>
<dbReference type="NCBIfam" id="NF041518">
    <property type="entry name" value="choice_anch_Q"/>
    <property type="match status" value="1"/>
</dbReference>
<feature type="domain" description="Right handed beta helix" evidence="2">
    <location>
        <begin position="146"/>
        <end position="302"/>
    </location>
</feature>
<dbReference type="EMBL" id="JBBUTG010000001">
    <property type="protein sequence ID" value="MEK8029587.1"/>
    <property type="molecule type" value="Genomic_DNA"/>
</dbReference>